<dbReference type="SMART" id="SM00020">
    <property type="entry name" value="Tryp_SPc"/>
    <property type="match status" value="1"/>
</dbReference>
<evidence type="ECO:0000313" key="3">
    <source>
        <dbReference type="EMBL" id="CAG2056889.1"/>
    </source>
</evidence>
<gene>
    <name evidence="3" type="ORF">TPAB3V08_LOCUS3872</name>
</gene>
<keyword evidence="1" id="KW-1015">Disulfide bond</keyword>
<sequence>LPELITIVEGQVTRRTLDERLFGRTSGLRSSFTKEGVSLGEQPFGTLVFKRITKEGYCHHYTGLLCAEAKIKRPPKIGGGEPATVEEFPFIIAIRYAISKIHFCGGSIISEKYALTAAHCVNGKPLESYYIQAGSTNLSECGVENTVRRTILHPDYDPADNDIAIIEAMFLGRNISSRGNALAFIVEKVGDHLVKTTLSVPDRNRNPDLSILGSQVTQVER</sequence>
<dbReference type="Gene3D" id="2.40.10.10">
    <property type="entry name" value="Trypsin-like serine proteases"/>
    <property type="match status" value="1"/>
</dbReference>
<dbReference type="InterPro" id="IPR018114">
    <property type="entry name" value="TRYPSIN_HIS"/>
</dbReference>
<organism evidence="3 4">
    <name type="scientific">Timema podura</name>
    <name type="common">Walking stick</name>
    <dbReference type="NCBI Taxonomy" id="61482"/>
    <lineage>
        <taxon>Eukaryota</taxon>
        <taxon>Metazoa</taxon>
        <taxon>Ecdysozoa</taxon>
        <taxon>Arthropoda</taxon>
        <taxon>Hexapoda</taxon>
        <taxon>Insecta</taxon>
        <taxon>Pterygota</taxon>
        <taxon>Neoptera</taxon>
        <taxon>Polyneoptera</taxon>
        <taxon>Phasmatodea</taxon>
        <taxon>Timematodea</taxon>
        <taxon>Timematoidea</taxon>
        <taxon>Timematidae</taxon>
        <taxon>Timema</taxon>
    </lineage>
</organism>
<dbReference type="PANTHER" id="PTHR24252:SF7">
    <property type="entry name" value="HYALIN"/>
    <property type="match status" value="1"/>
</dbReference>
<evidence type="ECO:0000259" key="2">
    <source>
        <dbReference type="PROSITE" id="PS50240"/>
    </source>
</evidence>
<dbReference type="PROSITE" id="PS00134">
    <property type="entry name" value="TRYPSIN_HIS"/>
    <property type="match status" value="1"/>
</dbReference>
<evidence type="ECO:0000313" key="4">
    <source>
        <dbReference type="Proteomes" id="UP001153148"/>
    </source>
</evidence>
<dbReference type="PANTHER" id="PTHR24252">
    <property type="entry name" value="ACROSIN-RELATED"/>
    <property type="match status" value="1"/>
</dbReference>
<dbReference type="Proteomes" id="UP001153148">
    <property type="component" value="Unassembled WGS sequence"/>
</dbReference>
<feature type="non-terminal residue" evidence="3">
    <location>
        <position position="1"/>
    </location>
</feature>
<dbReference type="PROSITE" id="PS50240">
    <property type="entry name" value="TRYPSIN_DOM"/>
    <property type="match status" value="1"/>
</dbReference>
<feature type="non-terminal residue" evidence="3">
    <location>
        <position position="221"/>
    </location>
</feature>
<dbReference type="EMBL" id="CAJPIN010004541">
    <property type="protein sequence ID" value="CAG2056889.1"/>
    <property type="molecule type" value="Genomic_DNA"/>
</dbReference>
<protein>
    <recommendedName>
        <fullName evidence="2">Peptidase S1 domain-containing protein</fullName>
    </recommendedName>
</protein>
<dbReference type="InterPro" id="IPR043504">
    <property type="entry name" value="Peptidase_S1_PA_chymotrypsin"/>
</dbReference>
<name>A0ABN7NPV6_TIMPD</name>
<dbReference type="SUPFAM" id="SSF50494">
    <property type="entry name" value="Trypsin-like serine proteases"/>
    <property type="match status" value="1"/>
</dbReference>
<dbReference type="InterPro" id="IPR001254">
    <property type="entry name" value="Trypsin_dom"/>
</dbReference>
<dbReference type="InterPro" id="IPR009003">
    <property type="entry name" value="Peptidase_S1_PA"/>
</dbReference>
<keyword evidence="4" id="KW-1185">Reference proteome</keyword>
<comment type="caution">
    <text evidence="3">The sequence shown here is derived from an EMBL/GenBank/DDBJ whole genome shotgun (WGS) entry which is preliminary data.</text>
</comment>
<feature type="domain" description="Peptidase S1" evidence="2">
    <location>
        <begin position="77"/>
        <end position="221"/>
    </location>
</feature>
<reference evidence="3" key="1">
    <citation type="submission" date="2021-03" db="EMBL/GenBank/DDBJ databases">
        <authorList>
            <person name="Tran Van P."/>
        </authorList>
    </citation>
    <scope>NUCLEOTIDE SEQUENCE</scope>
</reference>
<proteinExistence type="predicted"/>
<dbReference type="Pfam" id="PF00089">
    <property type="entry name" value="Trypsin"/>
    <property type="match status" value="1"/>
</dbReference>
<accession>A0ABN7NPV6</accession>
<evidence type="ECO:0000256" key="1">
    <source>
        <dbReference type="ARBA" id="ARBA00023157"/>
    </source>
</evidence>